<dbReference type="EMBL" id="CYZR01000002">
    <property type="protein sequence ID" value="CUN60801.1"/>
    <property type="molecule type" value="Genomic_DNA"/>
</dbReference>
<feature type="transmembrane region" description="Helical" evidence="1">
    <location>
        <begin position="7"/>
        <end position="29"/>
    </location>
</feature>
<evidence type="ECO:0000313" key="2">
    <source>
        <dbReference type="EMBL" id="CUN60801.1"/>
    </source>
</evidence>
<name>A0ABM9UN85_SARVE</name>
<proteinExistence type="predicted"/>
<reference evidence="2 3" key="1">
    <citation type="submission" date="2015-09" db="EMBL/GenBank/DDBJ databases">
        <authorList>
            <consortium name="Pathogen Informatics"/>
        </authorList>
    </citation>
    <scope>NUCLEOTIDE SEQUENCE [LARGE SCALE GENOMIC DNA]</scope>
    <source>
        <strain evidence="2 3">2789STDY5834858</strain>
    </source>
</reference>
<evidence type="ECO:0000256" key="1">
    <source>
        <dbReference type="SAM" id="Phobius"/>
    </source>
</evidence>
<protein>
    <submittedName>
        <fullName evidence="2">Uncharacterized protein</fullName>
    </submittedName>
</protein>
<organism evidence="2 3">
    <name type="scientific">Sarcina ventriculi</name>
    <name type="common">Clostridium ventriculi</name>
    <dbReference type="NCBI Taxonomy" id="1267"/>
    <lineage>
        <taxon>Bacteria</taxon>
        <taxon>Bacillati</taxon>
        <taxon>Bacillota</taxon>
        <taxon>Clostridia</taxon>
        <taxon>Eubacteriales</taxon>
        <taxon>Clostridiaceae</taxon>
        <taxon>Sarcina</taxon>
    </lineage>
</organism>
<keyword evidence="1" id="KW-1133">Transmembrane helix</keyword>
<keyword evidence="1" id="KW-0472">Membrane</keyword>
<dbReference type="RefSeq" id="WP_156304285.1">
    <property type="nucleotide sequence ID" value="NZ_BCMV01000025.1"/>
</dbReference>
<accession>A0ABM9UN85</accession>
<comment type="caution">
    <text evidence="2">The sequence shown here is derived from an EMBL/GenBank/DDBJ whole genome shotgun (WGS) entry which is preliminary data.</text>
</comment>
<gene>
    <name evidence="2" type="ORF">ERS852473_00613</name>
</gene>
<dbReference type="Proteomes" id="UP000095488">
    <property type="component" value="Unassembled WGS sequence"/>
</dbReference>
<keyword evidence="3" id="KW-1185">Reference proteome</keyword>
<evidence type="ECO:0000313" key="3">
    <source>
        <dbReference type="Proteomes" id="UP000095488"/>
    </source>
</evidence>
<sequence length="49" mass="5814">MKNKTEKALLICICLTIFFSLGIIIFMFLNKDTNKIVLNRKYYNENILN</sequence>
<keyword evidence="1" id="KW-0812">Transmembrane</keyword>